<protein>
    <submittedName>
        <fullName evidence="5">Fibronectin type III domain-containing protein</fullName>
    </submittedName>
</protein>
<feature type="domain" description="Fibronectin type-III" evidence="4">
    <location>
        <begin position="419"/>
        <end position="506"/>
    </location>
</feature>
<dbReference type="SUPFAM" id="SSF69318">
    <property type="entry name" value="Integrin alpha N-terminal domain"/>
    <property type="match status" value="1"/>
</dbReference>
<dbReference type="EMBL" id="LT629711">
    <property type="protein sequence ID" value="SDP19447.1"/>
    <property type="molecule type" value="Genomic_DNA"/>
</dbReference>
<dbReference type="RefSeq" id="WP_157692954.1">
    <property type="nucleotide sequence ID" value="NZ_LT629711.1"/>
</dbReference>
<feature type="chain" id="PRO_5009251033" evidence="3">
    <location>
        <begin position="34"/>
        <end position="761"/>
    </location>
</feature>
<sequence length="761" mass="79061">MSFLPPRRRLLSAATTFAVLMGVLAVSAPSAQAADTQAPVLTGFSVAPRAVTPDQEVTVSYTATEDSGSLSAVSFAFGRNTLSPVYAALAEGSLPTSGTVTLRLPDGAANATYNLLHVTLTDATGNTSRAYPSGVIGYSAGATGPATHSLTFADGGLTLSGSVADSASPLLTAASLEDPTLTVGDLLTIHYASTDAHLLRSVDVTYRNKVAVFTTTVHVLRTPNSDLPTTGDLTTPVPATWANGDYAVTRVDVVDQFNNKAVFLPDGTMSSERGAGTHSVDLRALGFTVSGSPADFEPPVLTSLGLPTPIVGIGGTVSLPYTASDASGLRSIEAYFRDGFGNSFTVTGANPSLSGTLSGSVTPTPNKAIGSYELSSLKLVDTRNRAATYYGGGLLDLPGGSTTHPFDFSTREVKVATVPTATPWAAVMAGPASATVQWDNADDRGAPFTGWTVTASPGGKVVTVGGSARSAKLTGLTNKTRYTFTVRAKNAVGTGPGKAAYGTPRAFGLRILSPGDFGDDSKSDILAVNHDGKLIYYRGNGRGGFASTGKVIGAGWQVNRLVFPRQGPQEDGLLPDVWAVAYDGALRHYGSSRTGTLSSWEPRGSGWDKFAKVFTAGDFGHDGYPDVMGITDNGDLYYYAHRWQNGSFYPGQKIGAGWQNFTQVAGWGDQTGDGRNDLVAIKSDGTLWLYAGNGKGGFAAAGKRVGSGWGAVRAAFVTDFDGGGPDLLTVDAKGNLRLYHGNNRAGLSYRGVIGKGWNIFL</sequence>
<dbReference type="SMART" id="SM00060">
    <property type="entry name" value="FN3"/>
    <property type="match status" value="1"/>
</dbReference>
<dbReference type="CDD" id="cd00063">
    <property type="entry name" value="FN3"/>
    <property type="match status" value="1"/>
</dbReference>
<dbReference type="PROSITE" id="PS50853">
    <property type="entry name" value="FN3"/>
    <property type="match status" value="1"/>
</dbReference>
<dbReference type="InterPro" id="IPR013783">
    <property type="entry name" value="Ig-like_fold"/>
</dbReference>
<evidence type="ECO:0000259" key="4">
    <source>
        <dbReference type="PROSITE" id="PS50853"/>
    </source>
</evidence>
<keyword evidence="2" id="KW-0624">Polysaccharide degradation</keyword>
<dbReference type="OrthoDB" id="4871379at2"/>
<keyword evidence="3" id="KW-0732">Signal</keyword>
<dbReference type="Proteomes" id="UP000199077">
    <property type="component" value="Chromosome I"/>
</dbReference>
<dbReference type="Gene3D" id="2.60.40.10">
    <property type="entry name" value="Immunoglobulins"/>
    <property type="match status" value="1"/>
</dbReference>
<dbReference type="SUPFAM" id="SSF49265">
    <property type="entry name" value="Fibronectin type III"/>
    <property type="match status" value="1"/>
</dbReference>
<dbReference type="STRING" id="443156.SAMN04489867_1693"/>
<keyword evidence="2" id="KW-0119">Carbohydrate metabolism</keyword>
<accession>A0A1H0QQ10</accession>
<organism evidence="5 6">
    <name type="scientific">Pedococcus dokdonensis</name>
    <dbReference type="NCBI Taxonomy" id="443156"/>
    <lineage>
        <taxon>Bacteria</taxon>
        <taxon>Bacillati</taxon>
        <taxon>Actinomycetota</taxon>
        <taxon>Actinomycetes</taxon>
        <taxon>Micrococcales</taxon>
        <taxon>Intrasporangiaceae</taxon>
        <taxon>Pedococcus</taxon>
    </lineage>
</organism>
<dbReference type="InterPro" id="IPR003961">
    <property type="entry name" value="FN3_dom"/>
</dbReference>
<evidence type="ECO:0000256" key="3">
    <source>
        <dbReference type="SAM" id="SignalP"/>
    </source>
</evidence>
<keyword evidence="1" id="KW-0326">Glycosidase</keyword>
<evidence type="ECO:0000256" key="2">
    <source>
        <dbReference type="ARBA" id="ARBA00023326"/>
    </source>
</evidence>
<feature type="signal peptide" evidence="3">
    <location>
        <begin position="1"/>
        <end position="33"/>
    </location>
</feature>
<dbReference type="InterPro" id="IPR006311">
    <property type="entry name" value="TAT_signal"/>
</dbReference>
<gene>
    <name evidence="5" type="ORF">SAMN04489867_1693</name>
</gene>
<evidence type="ECO:0000313" key="6">
    <source>
        <dbReference type="Proteomes" id="UP000199077"/>
    </source>
</evidence>
<reference evidence="6" key="1">
    <citation type="submission" date="2016-10" db="EMBL/GenBank/DDBJ databases">
        <authorList>
            <person name="Varghese N."/>
            <person name="Submissions S."/>
        </authorList>
    </citation>
    <scope>NUCLEOTIDE SEQUENCE [LARGE SCALE GENOMIC DNA]</scope>
    <source>
        <strain evidence="6">DSM 22329</strain>
    </source>
</reference>
<dbReference type="InterPro" id="IPR028994">
    <property type="entry name" value="Integrin_alpha_N"/>
</dbReference>
<evidence type="ECO:0000313" key="5">
    <source>
        <dbReference type="EMBL" id="SDP19447.1"/>
    </source>
</evidence>
<name>A0A1H0QQ10_9MICO</name>
<dbReference type="GO" id="GO:0016798">
    <property type="term" value="F:hydrolase activity, acting on glycosyl bonds"/>
    <property type="evidence" value="ECO:0007669"/>
    <property type="project" value="UniProtKB-KW"/>
</dbReference>
<dbReference type="Pfam" id="PF00041">
    <property type="entry name" value="fn3"/>
    <property type="match status" value="1"/>
</dbReference>
<dbReference type="InterPro" id="IPR036116">
    <property type="entry name" value="FN3_sf"/>
</dbReference>
<evidence type="ECO:0000256" key="1">
    <source>
        <dbReference type="ARBA" id="ARBA00023295"/>
    </source>
</evidence>
<dbReference type="AlphaFoldDB" id="A0A1H0QQ10"/>
<dbReference type="PROSITE" id="PS51318">
    <property type="entry name" value="TAT"/>
    <property type="match status" value="1"/>
</dbReference>
<keyword evidence="1" id="KW-0378">Hydrolase</keyword>
<proteinExistence type="predicted"/>
<dbReference type="GO" id="GO:0000272">
    <property type="term" value="P:polysaccharide catabolic process"/>
    <property type="evidence" value="ECO:0007669"/>
    <property type="project" value="UniProtKB-KW"/>
</dbReference>
<keyword evidence="6" id="KW-1185">Reference proteome</keyword>